<name>A0A382KPT2_9ZZZZ</name>
<organism evidence="1">
    <name type="scientific">marine metagenome</name>
    <dbReference type="NCBI Taxonomy" id="408172"/>
    <lineage>
        <taxon>unclassified sequences</taxon>
        <taxon>metagenomes</taxon>
        <taxon>ecological metagenomes</taxon>
    </lineage>
</organism>
<dbReference type="InterPro" id="IPR015943">
    <property type="entry name" value="WD40/YVTN_repeat-like_dom_sf"/>
</dbReference>
<gene>
    <name evidence="1" type="ORF">METZ01_LOCUS279130</name>
</gene>
<evidence type="ECO:0000313" key="1">
    <source>
        <dbReference type="EMBL" id="SVC26276.1"/>
    </source>
</evidence>
<sequence>KPQAERGLSDGVHFTRHGEAVLAKAVAQTIQNSLADERQAGSKELSRFARKLLAADEADLNRLSLSASQGLIELAPVNLPTDPKGDNNHFGWPVATMLDDTLIVVHRAIPGHNRRLSGNADADTTYSTIVRSTDGGQTWSEPYDVRLCMTEEDRNRGGAVPLSHRYKFDPENHNPLGYKLHLNAIGATRDGAVVLVSNHGAFRSEDKGRTWKHMREAFREDRHDGPFVSVGPRIIDHPEHGLLLFAHHNVFKNRRPHDILRELAVYRSRDGGKSWEKTRLALPDWCKPAEPDVIFHADHFVAIVRNQHPANILAQMRFQFGATQIKDVANTNMKTRRSVDTSAICFNPVTKRFEVVQSKREDMSINLYSIAPEDWNRAKWRFEGQLFKRKGAFYSTADGFHTGGAVVDEKRKVQH</sequence>
<feature type="non-terminal residue" evidence="1">
    <location>
        <position position="415"/>
    </location>
</feature>
<feature type="non-terminal residue" evidence="1">
    <location>
        <position position="1"/>
    </location>
</feature>
<dbReference type="InterPro" id="IPR002860">
    <property type="entry name" value="BNR_rpt"/>
</dbReference>
<dbReference type="CDD" id="cd15482">
    <property type="entry name" value="Sialidase_non-viral"/>
    <property type="match status" value="1"/>
</dbReference>
<dbReference type="InterPro" id="IPR036278">
    <property type="entry name" value="Sialidase_sf"/>
</dbReference>
<evidence type="ECO:0008006" key="2">
    <source>
        <dbReference type="Google" id="ProtNLM"/>
    </source>
</evidence>
<reference evidence="1" key="1">
    <citation type="submission" date="2018-05" db="EMBL/GenBank/DDBJ databases">
        <authorList>
            <person name="Lanie J.A."/>
            <person name="Ng W.-L."/>
            <person name="Kazmierczak K.M."/>
            <person name="Andrzejewski T.M."/>
            <person name="Davidsen T.M."/>
            <person name="Wayne K.J."/>
            <person name="Tettelin H."/>
            <person name="Glass J.I."/>
            <person name="Rusch D."/>
            <person name="Podicherti R."/>
            <person name="Tsui H.-C.T."/>
            <person name="Winkler M.E."/>
        </authorList>
    </citation>
    <scope>NUCLEOTIDE SEQUENCE</scope>
</reference>
<dbReference type="AlphaFoldDB" id="A0A382KPT2"/>
<accession>A0A382KPT2</accession>
<dbReference type="Gene3D" id="2.130.10.10">
    <property type="entry name" value="YVTN repeat-like/Quinoprotein amine dehydrogenase"/>
    <property type="match status" value="1"/>
</dbReference>
<dbReference type="EMBL" id="UINC01081953">
    <property type="protein sequence ID" value="SVC26276.1"/>
    <property type="molecule type" value="Genomic_DNA"/>
</dbReference>
<dbReference type="Pfam" id="PF02012">
    <property type="entry name" value="BNR"/>
    <property type="match status" value="2"/>
</dbReference>
<dbReference type="SUPFAM" id="SSF50939">
    <property type="entry name" value="Sialidases"/>
    <property type="match status" value="1"/>
</dbReference>
<protein>
    <recommendedName>
        <fullName evidence="2">Sialidase domain-containing protein</fullName>
    </recommendedName>
</protein>
<proteinExistence type="predicted"/>